<protein>
    <submittedName>
        <fullName evidence="1">Uncharacterized protein</fullName>
    </submittedName>
</protein>
<dbReference type="OrthoDB" id="3989267at2"/>
<keyword evidence="2" id="KW-1185">Reference proteome</keyword>
<evidence type="ECO:0000313" key="1">
    <source>
        <dbReference type="EMBL" id="RCK61544.1"/>
    </source>
</evidence>
<dbReference type="Proteomes" id="UP000253508">
    <property type="component" value="Unassembled WGS sequence"/>
</dbReference>
<gene>
    <name evidence="1" type="ORF">DTO57_02600</name>
</gene>
<dbReference type="AlphaFoldDB" id="A0A367Y6Q4"/>
<reference evidence="1 2" key="1">
    <citation type="submission" date="2018-07" db="EMBL/GenBank/DDBJ databases">
        <title>Microbacterium endoborsara sp. nov., a novel actinobacterium isolated from Borszczowia aralocaspica.</title>
        <authorList>
            <person name="An D."/>
        </authorList>
    </citation>
    <scope>NUCLEOTIDE SEQUENCE [LARGE SCALE GENOMIC DNA]</scope>
    <source>
        <strain evidence="1 2">C1.15228</strain>
    </source>
</reference>
<comment type="caution">
    <text evidence="1">The sequence shown here is derived from an EMBL/GenBank/DDBJ whole genome shotgun (WGS) entry which is preliminary data.</text>
</comment>
<organism evidence="1 2">
    <name type="scientific">Microbacterium sorbitolivorans</name>
    <dbReference type="NCBI Taxonomy" id="1867410"/>
    <lineage>
        <taxon>Bacteria</taxon>
        <taxon>Bacillati</taxon>
        <taxon>Actinomycetota</taxon>
        <taxon>Actinomycetes</taxon>
        <taxon>Micrococcales</taxon>
        <taxon>Microbacteriaceae</taxon>
        <taxon>Microbacterium</taxon>
    </lineage>
</organism>
<proteinExistence type="predicted"/>
<evidence type="ECO:0000313" key="2">
    <source>
        <dbReference type="Proteomes" id="UP000253508"/>
    </source>
</evidence>
<sequence length="439" mass="50205">MAKNPDQLTKKQIEVLSWVRDGCPAGEYPEGNYEHRISARALERRGLVSISGQGPSWKAKITKAGRARLEKSGLEEIHRAESEAEQLIQQVLAAGGELQVSRNEESRYTKLVSQSFTSPLRPHGKKLATKRRGDWFNGDLFVVFVPHFRDEILPKPVLVPKRVAKYHPAVKAYLERKDWHYASANLVPRAARVLHALAIEAERRGYEVRDFVQPPSPADRSYRDPKSSLHLGIVSGEHVFGVRVKEVPGTGGAKVDYAARFYGKQRVPRWQEPRLTEFVPTGRLEVEISGPGISYDGEHFRDARSKTVEGKLPQLFVRIEECILEAEWRQEQAALEAAERQRLHELAVARARQEYERDARWEHFKQLAEGQTDVVRLRRFLSDAQGAMTHLPLERRDEARFFFDEVKARIDELDPLTNVERLLPLVSEPTSSDLEKYLQ</sequence>
<dbReference type="RefSeq" id="WP_114116648.1">
    <property type="nucleotide sequence ID" value="NZ_BMHU01000001.1"/>
</dbReference>
<name>A0A367Y6Q4_9MICO</name>
<dbReference type="EMBL" id="QORO01000001">
    <property type="protein sequence ID" value="RCK61544.1"/>
    <property type="molecule type" value="Genomic_DNA"/>
</dbReference>
<accession>A0A367Y6Q4</accession>